<name>A0A067LXC3_BOTB1</name>
<dbReference type="Pfam" id="PF12937">
    <property type="entry name" value="F-box-like"/>
    <property type="match status" value="1"/>
</dbReference>
<dbReference type="InterPro" id="IPR032675">
    <property type="entry name" value="LRR_dom_sf"/>
</dbReference>
<protein>
    <recommendedName>
        <fullName evidence="1">F-box domain-containing protein</fullName>
    </recommendedName>
</protein>
<organism evidence="2 3">
    <name type="scientific">Botryobasidium botryosum (strain FD-172 SS1)</name>
    <dbReference type="NCBI Taxonomy" id="930990"/>
    <lineage>
        <taxon>Eukaryota</taxon>
        <taxon>Fungi</taxon>
        <taxon>Dikarya</taxon>
        <taxon>Basidiomycota</taxon>
        <taxon>Agaricomycotina</taxon>
        <taxon>Agaricomycetes</taxon>
        <taxon>Cantharellales</taxon>
        <taxon>Botryobasidiaceae</taxon>
        <taxon>Botryobasidium</taxon>
    </lineage>
</organism>
<dbReference type="InParanoid" id="A0A067LXC3"/>
<dbReference type="AlphaFoldDB" id="A0A067LXC3"/>
<reference evidence="3" key="1">
    <citation type="journal article" date="2014" name="Proc. Natl. Acad. Sci. U.S.A.">
        <title>Extensive sampling of basidiomycete genomes demonstrates inadequacy of the white-rot/brown-rot paradigm for wood decay fungi.</title>
        <authorList>
            <person name="Riley R."/>
            <person name="Salamov A.A."/>
            <person name="Brown D.W."/>
            <person name="Nagy L.G."/>
            <person name="Floudas D."/>
            <person name="Held B.W."/>
            <person name="Levasseur A."/>
            <person name="Lombard V."/>
            <person name="Morin E."/>
            <person name="Otillar R."/>
            <person name="Lindquist E.A."/>
            <person name="Sun H."/>
            <person name="LaButti K.M."/>
            <person name="Schmutz J."/>
            <person name="Jabbour D."/>
            <person name="Luo H."/>
            <person name="Baker S.E."/>
            <person name="Pisabarro A.G."/>
            <person name="Walton J.D."/>
            <person name="Blanchette R.A."/>
            <person name="Henrissat B."/>
            <person name="Martin F."/>
            <person name="Cullen D."/>
            <person name="Hibbett D.S."/>
            <person name="Grigoriev I.V."/>
        </authorList>
    </citation>
    <scope>NUCLEOTIDE SEQUENCE [LARGE SCALE GENOMIC DNA]</scope>
    <source>
        <strain evidence="3">FD-172 SS1</strain>
    </source>
</reference>
<dbReference type="OrthoDB" id="3053652at2759"/>
<evidence type="ECO:0000259" key="1">
    <source>
        <dbReference type="Pfam" id="PF12937"/>
    </source>
</evidence>
<dbReference type="HOGENOM" id="CLU_024199_1_2_1"/>
<feature type="domain" description="F-box" evidence="1">
    <location>
        <begin position="89"/>
        <end position="143"/>
    </location>
</feature>
<dbReference type="InterPro" id="IPR001810">
    <property type="entry name" value="F-box_dom"/>
</dbReference>
<proteinExistence type="predicted"/>
<accession>A0A067LXC3</accession>
<dbReference type="EMBL" id="KL198096">
    <property type="protein sequence ID" value="KDQ08043.1"/>
    <property type="molecule type" value="Genomic_DNA"/>
</dbReference>
<dbReference type="SUPFAM" id="SSF52047">
    <property type="entry name" value="RNI-like"/>
    <property type="match status" value="1"/>
</dbReference>
<dbReference type="SUPFAM" id="SSF81383">
    <property type="entry name" value="F-box domain"/>
    <property type="match status" value="1"/>
</dbReference>
<dbReference type="PANTHER" id="PTHR38926">
    <property type="entry name" value="F-BOX DOMAIN CONTAINING PROTEIN, EXPRESSED"/>
    <property type="match status" value="1"/>
</dbReference>
<dbReference type="Gene3D" id="1.20.1280.50">
    <property type="match status" value="1"/>
</dbReference>
<evidence type="ECO:0000313" key="2">
    <source>
        <dbReference type="EMBL" id="KDQ08043.1"/>
    </source>
</evidence>
<dbReference type="PANTHER" id="PTHR38926:SF5">
    <property type="entry name" value="F-BOX AND LEUCINE-RICH REPEAT PROTEIN 6"/>
    <property type="match status" value="1"/>
</dbReference>
<keyword evidence="3" id="KW-1185">Reference proteome</keyword>
<dbReference type="InterPro" id="IPR036047">
    <property type="entry name" value="F-box-like_dom_sf"/>
</dbReference>
<dbReference type="Gene3D" id="3.80.10.10">
    <property type="entry name" value="Ribonuclease Inhibitor"/>
    <property type="match status" value="1"/>
</dbReference>
<sequence>METIMSNLTAQLIQVLSPQIFGDHVIKLADRPYKLDDTDKIDELCSMVEFDLQAAKSALDSVINSVATHTMRALCDVRIHRNRLRPSFRLPNELIANIFELVEKTPENSTQMLPARAPMNVSQVSTLWREIALNDPNLWTSISVLNAPLHRAFLPRSKGAPLDITLVPLQGRRFGHPYHHTEAVHDKIMSMFPYSIGPFIRHLDRWRTLEIDGLQPGTFDYGGAFASPAPRLETLHVNVKWHENNHSAVESAISRGSSHLFGGQTPRLRDLTLGGLCIPLTSPIYHDLNKLSLANINFDHSSINDFIAILAACPLLKMLSLRGVEFPMFNGDGIPPFGLTIPIHMLRLESIDFCWMDGDSVRRILTAVRVPASAKLHLVASNDTDLRGLLPPTAGILDSFPFLANIRRLHVYTTAVGCEMFDYGHSLSRLHVRIIDFDRADATLVERVVSSIGRELPLPGLEALTLERTGGLPLGVAAFSRMLHGLRSITFLKLVDSTTLVEALILTPTSHMCPLLEMLHLHRSEITREDLLPLVTSRIGGDQSSGHFRSIKLTECKLVGGAGVVRELEGCGLSVEWDGCMVE</sequence>
<evidence type="ECO:0000313" key="3">
    <source>
        <dbReference type="Proteomes" id="UP000027195"/>
    </source>
</evidence>
<dbReference type="Proteomes" id="UP000027195">
    <property type="component" value="Unassembled WGS sequence"/>
</dbReference>
<gene>
    <name evidence="2" type="ORF">BOTBODRAFT_70011</name>
</gene>